<dbReference type="PANTHER" id="PTHR42724">
    <property type="entry name" value="TETRAACYLDISACCHARIDE 4'-KINASE"/>
    <property type="match status" value="1"/>
</dbReference>
<evidence type="ECO:0000256" key="9">
    <source>
        <dbReference type="ARBA" id="ARBA00023098"/>
    </source>
</evidence>
<accession>A0A9D4U361</accession>
<keyword evidence="9" id="KW-0443">Lipid metabolism</keyword>
<protein>
    <recommendedName>
        <fullName evidence="2">tetraacyldisaccharide 4'-kinase</fullName>
        <ecNumber evidence="2">2.7.1.130</ecNumber>
    </recommendedName>
</protein>
<evidence type="ECO:0000256" key="1">
    <source>
        <dbReference type="ARBA" id="ARBA00004870"/>
    </source>
</evidence>
<dbReference type="Pfam" id="PF02606">
    <property type="entry name" value="LpxK"/>
    <property type="match status" value="2"/>
</dbReference>
<evidence type="ECO:0000256" key="2">
    <source>
        <dbReference type="ARBA" id="ARBA00012071"/>
    </source>
</evidence>
<dbReference type="OrthoDB" id="10266567at2759"/>
<keyword evidence="6" id="KW-0547">Nucleotide-binding</keyword>
<evidence type="ECO:0000256" key="8">
    <source>
        <dbReference type="ARBA" id="ARBA00022840"/>
    </source>
</evidence>
<dbReference type="GO" id="GO:0009245">
    <property type="term" value="P:lipid A biosynthetic process"/>
    <property type="evidence" value="ECO:0007669"/>
    <property type="project" value="UniProtKB-KW"/>
</dbReference>
<comment type="caution">
    <text evidence="10">The sequence shown here is derived from an EMBL/GenBank/DDBJ whole genome shotgun (WGS) entry which is preliminary data.</text>
</comment>
<evidence type="ECO:0000256" key="7">
    <source>
        <dbReference type="ARBA" id="ARBA00022777"/>
    </source>
</evidence>
<dbReference type="HAMAP" id="MF_00409">
    <property type="entry name" value="LpxK"/>
    <property type="match status" value="1"/>
</dbReference>
<organism evidence="10 11">
    <name type="scientific">Adiantum capillus-veneris</name>
    <name type="common">Maidenhair fern</name>
    <dbReference type="NCBI Taxonomy" id="13818"/>
    <lineage>
        <taxon>Eukaryota</taxon>
        <taxon>Viridiplantae</taxon>
        <taxon>Streptophyta</taxon>
        <taxon>Embryophyta</taxon>
        <taxon>Tracheophyta</taxon>
        <taxon>Polypodiopsida</taxon>
        <taxon>Polypodiidae</taxon>
        <taxon>Polypodiales</taxon>
        <taxon>Pteridineae</taxon>
        <taxon>Pteridaceae</taxon>
        <taxon>Vittarioideae</taxon>
        <taxon>Adiantum</taxon>
    </lineage>
</organism>
<proteinExistence type="inferred from homology"/>
<comment type="pathway">
    <text evidence="1">Glycolipid biosynthesis; lipid IV(A) biosynthesis; lipid IV(A) from (3R)-3-hydroxytetradecanoyl-[acyl-carrier-protein] and UDP-N-acetyl-alpha-D-glucosamine: step 6/6.</text>
</comment>
<dbReference type="PANTHER" id="PTHR42724:SF1">
    <property type="entry name" value="TETRAACYLDISACCHARIDE 4'-KINASE, MITOCHONDRIAL-RELATED"/>
    <property type="match status" value="1"/>
</dbReference>
<evidence type="ECO:0000313" key="11">
    <source>
        <dbReference type="Proteomes" id="UP000886520"/>
    </source>
</evidence>
<evidence type="ECO:0000256" key="4">
    <source>
        <dbReference type="ARBA" id="ARBA00022556"/>
    </source>
</evidence>
<dbReference type="AlphaFoldDB" id="A0A9D4U361"/>
<dbReference type="GO" id="GO:0005524">
    <property type="term" value="F:ATP binding"/>
    <property type="evidence" value="ECO:0007669"/>
    <property type="project" value="UniProtKB-KW"/>
</dbReference>
<evidence type="ECO:0000256" key="6">
    <source>
        <dbReference type="ARBA" id="ARBA00022741"/>
    </source>
</evidence>
<keyword evidence="7" id="KW-0418">Kinase</keyword>
<evidence type="ECO:0000256" key="3">
    <source>
        <dbReference type="ARBA" id="ARBA00022516"/>
    </source>
</evidence>
<dbReference type="EC" id="2.7.1.130" evidence="2"/>
<dbReference type="Proteomes" id="UP000886520">
    <property type="component" value="Chromosome 24"/>
</dbReference>
<name>A0A9D4U361_ADICA</name>
<evidence type="ECO:0000256" key="5">
    <source>
        <dbReference type="ARBA" id="ARBA00022679"/>
    </source>
</evidence>
<dbReference type="GO" id="GO:0009029">
    <property type="term" value="F:lipid-A 4'-kinase activity"/>
    <property type="evidence" value="ECO:0007669"/>
    <property type="project" value="UniProtKB-EC"/>
</dbReference>
<gene>
    <name evidence="10" type="ORF">GOP47_0024573</name>
</gene>
<keyword evidence="5" id="KW-0808">Transferase</keyword>
<dbReference type="EMBL" id="JABFUD020000024">
    <property type="protein sequence ID" value="KAI5060153.1"/>
    <property type="molecule type" value="Genomic_DNA"/>
</dbReference>
<dbReference type="InterPro" id="IPR003758">
    <property type="entry name" value="LpxK"/>
</dbReference>
<keyword evidence="3" id="KW-0444">Lipid biosynthesis</keyword>
<keyword evidence="11" id="KW-1185">Reference proteome</keyword>
<keyword evidence="8" id="KW-0067">ATP-binding</keyword>
<reference evidence="10" key="1">
    <citation type="submission" date="2021-01" db="EMBL/GenBank/DDBJ databases">
        <title>Adiantum capillus-veneris genome.</title>
        <authorList>
            <person name="Fang Y."/>
            <person name="Liao Q."/>
        </authorList>
    </citation>
    <scope>NUCLEOTIDE SEQUENCE</scope>
    <source>
        <strain evidence="10">H3</strain>
        <tissue evidence="10">Leaf</tissue>
    </source>
</reference>
<sequence length="443" mass="49632">MFTSVRKAVVRVANTSKQETHLLPALERSLLPVLAATSFLYGYILAFRCKLYQWRILKQTRLPLPVISIGNISWGGNGKTPMAEYLASKFLECAIPPILLTRGYGGGDEVKLLEGHLQGTQAKIGVGRDRVEAAKAVFKKHGVRGIRDIHRSIEHLNFHKNHKPPHDLSHMDMAKLAPHGWLQPQTGSLERKIGFREHKDGMGIILLDDGMQHQKVGRDIEIVMVNAVSEFGNGSLVPRGPLREPLEALCRADIVVIHHANLVPLTKVNSLKEKLQSFLPTTVPIVCTEMVPHSLVHIKKDSTRCIGKGGVRKGPNLSAPLSVLKSSNVLCISGIGCPESLMLTLQQLGVLFIERMDFPDHHHFKVKDFIAIKQRLHELKTKLENDPVIVSTEKDYARSPDFFWRLEDYEVYILRSTLEIMDDSSSAEDFSSLIVSKLQRWLG</sequence>
<dbReference type="GO" id="GO:0016020">
    <property type="term" value="C:membrane"/>
    <property type="evidence" value="ECO:0007669"/>
    <property type="project" value="GOC"/>
</dbReference>
<keyword evidence="4" id="KW-0441">Lipid A biosynthesis</keyword>
<evidence type="ECO:0000313" key="10">
    <source>
        <dbReference type="EMBL" id="KAI5060153.1"/>
    </source>
</evidence>